<evidence type="ECO:0000313" key="4">
    <source>
        <dbReference type="Proteomes" id="UP001597102"/>
    </source>
</evidence>
<dbReference type="Proteomes" id="UP001597102">
    <property type="component" value="Unassembled WGS sequence"/>
</dbReference>
<gene>
    <name evidence="3" type="ORF">ACFQ2F_14470</name>
</gene>
<sequence length="286" mass="31065">MLIRVEHTTKYSYSEPVLASTQYLRMTPHSGRTQAVESWKLTVPGASTQEWTDQYGNLCHTLTVNKPITSLEIRVSGLVRTRNTDGIVGLSQSELPPGLYLRETEYTACTPSLKKYAEAFRAAVEKDPIEGLHKIMLQIADDVSYSPGETHVHTKGAEALEQGQGVCQDHAHIFCTICRCLGVPARYVSGYLGEDMEQAGQASSHAWAEALVDKLGWVSFDPTNRSSATEAHIRSAVGLDYAEASPIRGVRSGGGIETMSAHVAFPSQGQSQNQTQGQGPSQAQSQ</sequence>
<dbReference type="EMBL" id="JBHTJO010000002">
    <property type="protein sequence ID" value="MFD0988302.1"/>
    <property type="molecule type" value="Genomic_DNA"/>
</dbReference>
<keyword evidence="4" id="KW-1185">Reference proteome</keyword>
<dbReference type="Pfam" id="PF01841">
    <property type="entry name" value="Transglut_core"/>
    <property type="match status" value="1"/>
</dbReference>
<reference evidence="4" key="1">
    <citation type="journal article" date="2019" name="Int. J. Syst. Evol. Microbiol.">
        <title>The Global Catalogue of Microorganisms (GCM) 10K type strain sequencing project: providing services to taxonomists for standard genome sequencing and annotation.</title>
        <authorList>
            <consortium name="The Broad Institute Genomics Platform"/>
            <consortium name="The Broad Institute Genome Sequencing Center for Infectious Disease"/>
            <person name="Wu L."/>
            <person name="Ma J."/>
        </authorList>
    </citation>
    <scope>NUCLEOTIDE SEQUENCE [LARGE SCALE GENOMIC DNA]</scope>
    <source>
        <strain evidence="4">CCUG 61697</strain>
    </source>
</reference>
<evidence type="ECO:0000256" key="1">
    <source>
        <dbReference type="SAM" id="MobiDB-lite"/>
    </source>
</evidence>
<feature type="compositionally biased region" description="Low complexity" evidence="1">
    <location>
        <begin position="267"/>
        <end position="286"/>
    </location>
</feature>
<evidence type="ECO:0000259" key="2">
    <source>
        <dbReference type="SMART" id="SM00460"/>
    </source>
</evidence>
<dbReference type="Pfam" id="PF08379">
    <property type="entry name" value="Bact_transglu_N"/>
    <property type="match status" value="1"/>
</dbReference>
<feature type="domain" description="Transglutaminase-like" evidence="2">
    <location>
        <begin position="159"/>
        <end position="224"/>
    </location>
</feature>
<dbReference type="SUPFAM" id="SSF54001">
    <property type="entry name" value="Cysteine proteinases"/>
    <property type="match status" value="1"/>
</dbReference>
<dbReference type="RefSeq" id="WP_379091255.1">
    <property type="nucleotide sequence ID" value="NZ_JBHTJO010000002.1"/>
</dbReference>
<protein>
    <submittedName>
        <fullName evidence="3">Transglutaminase domain-containing protein</fullName>
    </submittedName>
</protein>
<comment type="caution">
    <text evidence="3">The sequence shown here is derived from an EMBL/GenBank/DDBJ whole genome shotgun (WGS) entry which is preliminary data.</text>
</comment>
<name>A0ABW3JD66_9HYPH</name>
<accession>A0ABW3JD66</accession>
<dbReference type="InterPro" id="IPR038765">
    <property type="entry name" value="Papain-like_cys_pep_sf"/>
</dbReference>
<dbReference type="SMART" id="SM00460">
    <property type="entry name" value="TGc"/>
    <property type="match status" value="1"/>
</dbReference>
<dbReference type="PANTHER" id="PTHR33490:SF6">
    <property type="entry name" value="SLL1049 PROTEIN"/>
    <property type="match status" value="1"/>
</dbReference>
<dbReference type="PANTHER" id="PTHR33490">
    <property type="entry name" value="BLR5614 PROTEIN-RELATED"/>
    <property type="match status" value="1"/>
</dbReference>
<dbReference type="InterPro" id="IPR002931">
    <property type="entry name" value="Transglutaminase-like"/>
</dbReference>
<proteinExistence type="predicted"/>
<feature type="region of interest" description="Disordered" evidence="1">
    <location>
        <begin position="265"/>
        <end position="286"/>
    </location>
</feature>
<organism evidence="3 4">
    <name type="scientific">Methyloligella solikamskensis</name>
    <dbReference type="NCBI Taxonomy" id="1177756"/>
    <lineage>
        <taxon>Bacteria</taxon>
        <taxon>Pseudomonadati</taxon>
        <taxon>Pseudomonadota</taxon>
        <taxon>Alphaproteobacteria</taxon>
        <taxon>Hyphomicrobiales</taxon>
        <taxon>Hyphomicrobiaceae</taxon>
        <taxon>Methyloligella</taxon>
    </lineage>
</organism>
<dbReference type="InterPro" id="IPR013589">
    <property type="entry name" value="Bac_transglu_N"/>
</dbReference>
<evidence type="ECO:0000313" key="3">
    <source>
        <dbReference type="EMBL" id="MFD0988302.1"/>
    </source>
</evidence>
<dbReference type="Gene3D" id="3.10.620.30">
    <property type="match status" value="1"/>
</dbReference>